<organism evidence="1 2">
    <name type="scientific">Thermothielavioides terrestris</name>
    <dbReference type="NCBI Taxonomy" id="2587410"/>
    <lineage>
        <taxon>Eukaryota</taxon>
        <taxon>Fungi</taxon>
        <taxon>Dikarya</taxon>
        <taxon>Ascomycota</taxon>
        <taxon>Pezizomycotina</taxon>
        <taxon>Sordariomycetes</taxon>
        <taxon>Sordariomycetidae</taxon>
        <taxon>Sordariales</taxon>
        <taxon>Chaetomiaceae</taxon>
        <taxon>Thermothielavioides</taxon>
    </lineage>
</organism>
<proteinExistence type="predicted"/>
<gene>
    <name evidence="1" type="ORF">TT172_LOCUS8795</name>
</gene>
<name>A0A3S4BQ90_9PEZI</name>
<dbReference type="Proteomes" id="UP000289323">
    <property type="component" value="Unassembled WGS sequence"/>
</dbReference>
<evidence type="ECO:0000313" key="2">
    <source>
        <dbReference type="Proteomes" id="UP000289323"/>
    </source>
</evidence>
<reference evidence="1 2" key="1">
    <citation type="submission" date="2018-04" db="EMBL/GenBank/DDBJ databases">
        <authorList>
            <person name="Huttner S."/>
            <person name="Dainat J."/>
        </authorList>
    </citation>
    <scope>NUCLEOTIDE SEQUENCE [LARGE SCALE GENOMIC DNA]</scope>
</reference>
<accession>A0A3S4BQ90</accession>
<dbReference type="EMBL" id="OUUZ01000017">
    <property type="protein sequence ID" value="SPQ26376.1"/>
    <property type="molecule type" value="Genomic_DNA"/>
</dbReference>
<sequence length="9" mass="1076">MARKIENNT</sequence>
<evidence type="ECO:0000313" key="1">
    <source>
        <dbReference type="EMBL" id="SPQ26376.1"/>
    </source>
</evidence>
<protein>
    <submittedName>
        <fullName evidence="1">05ba032c-d488-44d2-ba40-6ea0034fa3d7</fullName>
    </submittedName>
</protein>